<dbReference type="InterPro" id="IPR036010">
    <property type="entry name" value="2Fe-2S_ferredoxin-like_sf"/>
</dbReference>
<dbReference type="Pfam" id="PF00111">
    <property type="entry name" value="Fer2"/>
    <property type="match status" value="1"/>
</dbReference>
<dbReference type="Proteomes" id="UP000316801">
    <property type="component" value="Unassembled WGS sequence"/>
</dbReference>
<evidence type="ECO:0000259" key="6">
    <source>
        <dbReference type="PROSITE" id="PS51085"/>
    </source>
</evidence>
<dbReference type="PANTHER" id="PTHR43081:SF17">
    <property type="entry name" value="BLL5647 PROTEIN"/>
    <property type="match status" value="1"/>
</dbReference>
<dbReference type="InterPro" id="IPR001054">
    <property type="entry name" value="A/G_cyclase"/>
</dbReference>
<evidence type="ECO:0000259" key="5">
    <source>
        <dbReference type="PROSITE" id="PS50125"/>
    </source>
</evidence>
<name>A0A549TEW7_9HYPH</name>
<dbReference type="SUPFAM" id="SSF54292">
    <property type="entry name" value="2Fe-2S ferredoxin-like"/>
    <property type="match status" value="1"/>
</dbReference>
<feature type="transmembrane region" description="Helical" evidence="4">
    <location>
        <begin position="65"/>
        <end position="83"/>
    </location>
</feature>
<dbReference type="Pfam" id="PF00211">
    <property type="entry name" value="Guanylate_cyc"/>
    <property type="match status" value="1"/>
</dbReference>
<keyword evidence="3 4" id="KW-0472">Membrane</keyword>
<accession>A0A549TEW7</accession>
<feature type="transmembrane region" description="Helical" evidence="4">
    <location>
        <begin position="233"/>
        <end position="252"/>
    </location>
</feature>
<protein>
    <submittedName>
        <fullName evidence="7">2Fe-2S iron-sulfur cluster binding domain-containing protein</fullName>
    </submittedName>
</protein>
<dbReference type="RefSeq" id="WP_143124175.1">
    <property type="nucleotide sequence ID" value="NZ_VJMG01000011.1"/>
</dbReference>
<keyword evidence="4" id="KW-0812">Transmembrane</keyword>
<dbReference type="CDD" id="cd07302">
    <property type="entry name" value="CHD"/>
    <property type="match status" value="1"/>
</dbReference>
<dbReference type="AlphaFoldDB" id="A0A549TEW7"/>
<sequence>MAADVKESLISPRRIRMAKLLSGLVIFAFLITHLANHAVGLVSVRAADDMRRFFLFVWRTGPGTVLLYGSFLLHVILALAAIYRRRSFLMPRAEAAQIVFGLLVPFFVVDHVISTRIASELFRLHDNYENIVHMMWTKSPVDGLRQSVGILVLWLHGVIGIHFWLRYRAWYQSAVPWLLTAAILLPVLALLGFIEMGRTIASPIFLLSGYPGGYYDPTSLSAAAMSTLRSISLGTYSAFGLSLAAVLLLRVLRWLKERAHLVAIRYPNGETISVPRGYTVLEASRLAGKPHYSACGGKGRCSTCRVQVIEGEENLPPPEVLEQRTLGRINAGPGVRLACQLRPKANVMLSPILVAVPEPEQQGGNYEAIPGRERDIAVLFCDLRNFTYLTETRLPFDIVFLLNRYFAVVGRAVEEAGGRMDKFIGDGAMALFGVSGTAEDGCRQALQAAARIVEGIDELNRQLENELSTPLRIAIGIHTGAAVVGTLGYGTVQTLTAIGDTVNVASRLESVAKDHDVPLVISEPVASLAGLALEGQQSREVPLRGRLLPLKVFVFDKVLLRRLVPLSALS</sequence>
<dbReference type="GO" id="GO:0035556">
    <property type="term" value="P:intracellular signal transduction"/>
    <property type="evidence" value="ECO:0007669"/>
    <property type="project" value="InterPro"/>
</dbReference>
<feature type="transmembrane region" description="Helical" evidence="4">
    <location>
        <begin position="20"/>
        <end position="45"/>
    </location>
</feature>
<comment type="caution">
    <text evidence="7">The sequence shown here is derived from an EMBL/GenBank/DDBJ whole genome shotgun (WGS) entry which is preliminary data.</text>
</comment>
<dbReference type="PROSITE" id="PS50125">
    <property type="entry name" value="GUANYLATE_CYCLASE_2"/>
    <property type="match status" value="1"/>
</dbReference>
<feature type="transmembrane region" description="Helical" evidence="4">
    <location>
        <begin position="95"/>
        <end position="113"/>
    </location>
</feature>
<comment type="subcellular location">
    <subcellularLocation>
        <location evidence="1">Cell membrane</location>
        <topology evidence="1">Multi-pass membrane protein</topology>
    </subcellularLocation>
</comment>
<dbReference type="CDD" id="cd00207">
    <property type="entry name" value="fer2"/>
    <property type="match status" value="1"/>
</dbReference>
<feature type="domain" description="2Fe-2S ferredoxin-type" evidence="6">
    <location>
        <begin position="260"/>
        <end position="360"/>
    </location>
</feature>
<dbReference type="PROSITE" id="PS51085">
    <property type="entry name" value="2FE2S_FER_2"/>
    <property type="match status" value="1"/>
</dbReference>
<dbReference type="InterPro" id="IPR050697">
    <property type="entry name" value="Adenylyl/Guanylyl_Cyclase_3/4"/>
</dbReference>
<evidence type="ECO:0000256" key="1">
    <source>
        <dbReference type="ARBA" id="ARBA00004651"/>
    </source>
</evidence>
<keyword evidence="2" id="KW-1003">Cell membrane</keyword>
<dbReference type="SMART" id="SM00044">
    <property type="entry name" value="CYCc"/>
    <property type="match status" value="1"/>
</dbReference>
<keyword evidence="8" id="KW-1185">Reference proteome</keyword>
<dbReference type="InterPro" id="IPR012675">
    <property type="entry name" value="Beta-grasp_dom_sf"/>
</dbReference>
<organism evidence="7 8">
    <name type="scientific">Rhizobium straminoryzae</name>
    <dbReference type="NCBI Taxonomy" id="1387186"/>
    <lineage>
        <taxon>Bacteria</taxon>
        <taxon>Pseudomonadati</taxon>
        <taxon>Pseudomonadota</taxon>
        <taxon>Alphaproteobacteria</taxon>
        <taxon>Hyphomicrobiales</taxon>
        <taxon>Rhizobiaceae</taxon>
        <taxon>Rhizobium/Agrobacterium group</taxon>
        <taxon>Rhizobium</taxon>
    </lineage>
</organism>
<proteinExistence type="predicted"/>
<evidence type="ECO:0000313" key="7">
    <source>
        <dbReference type="EMBL" id="TRL40830.1"/>
    </source>
</evidence>
<dbReference type="InterPro" id="IPR001041">
    <property type="entry name" value="2Fe-2S_ferredoxin-type"/>
</dbReference>
<keyword evidence="4" id="KW-1133">Transmembrane helix</keyword>
<dbReference type="SUPFAM" id="SSF55073">
    <property type="entry name" value="Nucleotide cyclase"/>
    <property type="match status" value="1"/>
</dbReference>
<feature type="transmembrane region" description="Helical" evidence="4">
    <location>
        <begin position="177"/>
        <end position="194"/>
    </location>
</feature>
<dbReference type="GO" id="GO:0006171">
    <property type="term" value="P:cAMP biosynthetic process"/>
    <property type="evidence" value="ECO:0007669"/>
    <property type="project" value="TreeGrafter"/>
</dbReference>
<evidence type="ECO:0000256" key="4">
    <source>
        <dbReference type="SAM" id="Phobius"/>
    </source>
</evidence>
<dbReference type="GO" id="GO:0051536">
    <property type="term" value="F:iron-sulfur cluster binding"/>
    <property type="evidence" value="ECO:0007669"/>
    <property type="project" value="InterPro"/>
</dbReference>
<dbReference type="GO" id="GO:0004016">
    <property type="term" value="F:adenylate cyclase activity"/>
    <property type="evidence" value="ECO:0007669"/>
    <property type="project" value="UniProtKB-ARBA"/>
</dbReference>
<reference evidence="7 8" key="1">
    <citation type="submission" date="2019-07" db="EMBL/GenBank/DDBJ databases">
        <title>Ln-dependent methylotrophs.</title>
        <authorList>
            <person name="Tani A."/>
        </authorList>
    </citation>
    <scope>NUCLEOTIDE SEQUENCE [LARGE SCALE GENOMIC DNA]</scope>
    <source>
        <strain evidence="7 8">SM12</strain>
    </source>
</reference>
<evidence type="ECO:0000313" key="8">
    <source>
        <dbReference type="Proteomes" id="UP000316801"/>
    </source>
</evidence>
<dbReference type="PANTHER" id="PTHR43081">
    <property type="entry name" value="ADENYLATE CYCLASE, TERMINAL-DIFFERENTIATION SPECIFIC-RELATED"/>
    <property type="match status" value="1"/>
</dbReference>
<evidence type="ECO:0000256" key="2">
    <source>
        <dbReference type="ARBA" id="ARBA00022475"/>
    </source>
</evidence>
<dbReference type="EMBL" id="VJMG01000011">
    <property type="protein sequence ID" value="TRL40830.1"/>
    <property type="molecule type" value="Genomic_DNA"/>
</dbReference>
<dbReference type="Gene3D" id="3.10.20.30">
    <property type="match status" value="1"/>
</dbReference>
<evidence type="ECO:0000256" key="3">
    <source>
        <dbReference type="ARBA" id="ARBA00023136"/>
    </source>
</evidence>
<gene>
    <name evidence="7" type="ORF">FNA46_05910</name>
</gene>
<dbReference type="SUPFAM" id="SSF81343">
    <property type="entry name" value="Fumarate reductase respiratory complex transmembrane subunits"/>
    <property type="match status" value="1"/>
</dbReference>
<dbReference type="InterPro" id="IPR029787">
    <property type="entry name" value="Nucleotide_cyclase"/>
</dbReference>
<feature type="transmembrane region" description="Helical" evidence="4">
    <location>
        <begin position="144"/>
        <end position="165"/>
    </location>
</feature>
<dbReference type="Gene3D" id="3.30.70.1230">
    <property type="entry name" value="Nucleotide cyclase"/>
    <property type="match status" value="1"/>
</dbReference>
<dbReference type="InterPro" id="IPR034804">
    <property type="entry name" value="SQR/QFR_C/D"/>
</dbReference>
<feature type="domain" description="Guanylate cyclase" evidence="5">
    <location>
        <begin position="377"/>
        <end position="509"/>
    </location>
</feature>
<dbReference type="GO" id="GO:0005886">
    <property type="term" value="C:plasma membrane"/>
    <property type="evidence" value="ECO:0007669"/>
    <property type="project" value="UniProtKB-SubCell"/>
</dbReference>